<dbReference type="Proteomes" id="UP000627838">
    <property type="component" value="Unassembled WGS sequence"/>
</dbReference>
<evidence type="ECO:0000313" key="2">
    <source>
        <dbReference type="Proteomes" id="UP000627838"/>
    </source>
</evidence>
<dbReference type="RefSeq" id="WP_192757381.1">
    <property type="nucleotide sequence ID" value="NZ_JADBDZ010000001.1"/>
</dbReference>
<protein>
    <recommendedName>
        <fullName evidence="3">PfkB family carbohydrate kinase</fullName>
    </recommendedName>
</protein>
<dbReference type="Gene3D" id="3.40.1190.20">
    <property type="match status" value="1"/>
</dbReference>
<gene>
    <name evidence="1" type="ORF">H4W34_000203</name>
</gene>
<comment type="caution">
    <text evidence="1">The sequence shown here is derived from an EMBL/GenBank/DDBJ whole genome shotgun (WGS) entry which is preliminary data.</text>
</comment>
<reference evidence="1 2" key="1">
    <citation type="submission" date="2020-10" db="EMBL/GenBank/DDBJ databases">
        <title>Sequencing the genomes of 1000 actinobacteria strains.</title>
        <authorList>
            <person name="Klenk H.-P."/>
        </authorList>
    </citation>
    <scope>NUCLEOTIDE SEQUENCE [LARGE SCALE GENOMIC DNA]</scope>
    <source>
        <strain evidence="1 2">DSM 46744</strain>
    </source>
</reference>
<proteinExistence type="predicted"/>
<name>A0ABR9JJP6_9ACTN</name>
<dbReference type="InterPro" id="IPR029056">
    <property type="entry name" value="Ribokinase-like"/>
</dbReference>
<sequence>MTDDPKIVCAGTLSYITCYNIASLPPCGYGEHAHTTALLGNDAVIAARLLHAASEQVSCLLLDPTEGDIDALRQATPGMEVRAAGRRPGPVTRSAALQDAAGQRYWLLPPTPAAPKPPFPPPAAAEALLYIDLYDELEEPVLALLAEWAPNRLIINLSGSRHSAKSARLAALRPLLVQASLPNAAAPAALTGAARKLRSTAHASYALVSAGSCGFTLAGADGTWLRTPVRIVSGAALGAGAALAAGALASLAHGIGGAELADAAARGAAAYLAGTGGGGP</sequence>
<dbReference type="SUPFAM" id="SSF53613">
    <property type="entry name" value="Ribokinase-like"/>
    <property type="match status" value="1"/>
</dbReference>
<dbReference type="EMBL" id="JADBDZ010000001">
    <property type="protein sequence ID" value="MBE1530370.1"/>
    <property type="molecule type" value="Genomic_DNA"/>
</dbReference>
<evidence type="ECO:0008006" key="3">
    <source>
        <dbReference type="Google" id="ProtNLM"/>
    </source>
</evidence>
<keyword evidence="2" id="KW-1185">Reference proteome</keyword>
<organism evidence="1 2">
    <name type="scientific">Actinomadura algeriensis</name>
    <dbReference type="NCBI Taxonomy" id="1679523"/>
    <lineage>
        <taxon>Bacteria</taxon>
        <taxon>Bacillati</taxon>
        <taxon>Actinomycetota</taxon>
        <taxon>Actinomycetes</taxon>
        <taxon>Streptosporangiales</taxon>
        <taxon>Thermomonosporaceae</taxon>
        <taxon>Actinomadura</taxon>
    </lineage>
</organism>
<evidence type="ECO:0000313" key="1">
    <source>
        <dbReference type="EMBL" id="MBE1530370.1"/>
    </source>
</evidence>
<accession>A0ABR9JJP6</accession>